<feature type="compositionally biased region" description="Basic and acidic residues" evidence="1">
    <location>
        <begin position="164"/>
        <end position="179"/>
    </location>
</feature>
<dbReference type="Proteomes" id="UP000002630">
    <property type="component" value="Linkage Group LG01"/>
</dbReference>
<proteinExistence type="predicted"/>
<gene>
    <name evidence="2" type="ORF">Esi_0000_0382</name>
</gene>
<reference evidence="2 3" key="1">
    <citation type="journal article" date="2010" name="Nature">
        <title>The Ectocarpus genome and the independent evolution of multicellularity in brown algae.</title>
        <authorList>
            <person name="Cock J.M."/>
            <person name="Sterck L."/>
            <person name="Rouze P."/>
            <person name="Scornet D."/>
            <person name="Allen A.E."/>
            <person name="Amoutzias G."/>
            <person name="Anthouard V."/>
            <person name="Artiguenave F."/>
            <person name="Aury J.M."/>
            <person name="Badger J.H."/>
            <person name="Beszteri B."/>
            <person name="Billiau K."/>
            <person name="Bonnet E."/>
            <person name="Bothwell J.H."/>
            <person name="Bowler C."/>
            <person name="Boyen C."/>
            <person name="Brownlee C."/>
            <person name="Carrano C.J."/>
            <person name="Charrier B."/>
            <person name="Cho G.Y."/>
            <person name="Coelho S.M."/>
            <person name="Collen J."/>
            <person name="Corre E."/>
            <person name="Da Silva C."/>
            <person name="Delage L."/>
            <person name="Delaroque N."/>
            <person name="Dittami S.M."/>
            <person name="Doulbeau S."/>
            <person name="Elias M."/>
            <person name="Farnham G."/>
            <person name="Gachon C.M."/>
            <person name="Gschloessl B."/>
            <person name="Heesch S."/>
            <person name="Jabbari K."/>
            <person name="Jubin C."/>
            <person name="Kawai H."/>
            <person name="Kimura K."/>
            <person name="Kloareg B."/>
            <person name="Kupper F.C."/>
            <person name="Lang D."/>
            <person name="Le Bail A."/>
            <person name="Leblanc C."/>
            <person name="Lerouge P."/>
            <person name="Lohr M."/>
            <person name="Lopez P.J."/>
            <person name="Martens C."/>
            <person name="Maumus F."/>
            <person name="Michel G."/>
            <person name="Miranda-Saavedra D."/>
            <person name="Morales J."/>
            <person name="Moreau H."/>
            <person name="Motomura T."/>
            <person name="Nagasato C."/>
            <person name="Napoli C.A."/>
            <person name="Nelson D.R."/>
            <person name="Nyvall-Collen P."/>
            <person name="Peters A.F."/>
            <person name="Pommier C."/>
            <person name="Potin P."/>
            <person name="Poulain J."/>
            <person name="Quesneville H."/>
            <person name="Read B."/>
            <person name="Rensing S.A."/>
            <person name="Ritter A."/>
            <person name="Rousvoal S."/>
            <person name="Samanta M."/>
            <person name="Samson G."/>
            <person name="Schroeder D.C."/>
            <person name="Segurens B."/>
            <person name="Strittmatter M."/>
            <person name="Tonon T."/>
            <person name="Tregear J.W."/>
            <person name="Valentin K."/>
            <person name="von Dassow P."/>
            <person name="Yamagishi T."/>
            <person name="Van de Peer Y."/>
            <person name="Wincker P."/>
        </authorList>
    </citation>
    <scope>NUCLEOTIDE SEQUENCE [LARGE SCALE GENOMIC DNA]</scope>
    <source>
        <strain evidence="3">Ec32 / CCAP1310/4</strain>
    </source>
</reference>
<dbReference type="EMBL" id="FN647682">
    <property type="protein sequence ID" value="CBN76638.1"/>
    <property type="molecule type" value="Genomic_DNA"/>
</dbReference>
<keyword evidence="3" id="KW-1185">Reference proteome</keyword>
<protein>
    <submittedName>
        <fullName evidence="2">Uncharacterized protein</fullName>
    </submittedName>
</protein>
<dbReference type="AlphaFoldDB" id="D8LBC9"/>
<name>D8LBC9_ECTSI</name>
<accession>D8LBC9</accession>
<evidence type="ECO:0000256" key="1">
    <source>
        <dbReference type="SAM" id="MobiDB-lite"/>
    </source>
</evidence>
<organism evidence="2 3">
    <name type="scientific">Ectocarpus siliculosus</name>
    <name type="common">Brown alga</name>
    <name type="synonym">Conferva siliculosa</name>
    <dbReference type="NCBI Taxonomy" id="2880"/>
    <lineage>
        <taxon>Eukaryota</taxon>
        <taxon>Sar</taxon>
        <taxon>Stramenopiles</taxon>
        <taxon>Ochrophyta</taxon>
        <taxon>PX clade</taxon>
        <taxon>Phaeophyceae</taxon>
        <taxon>Ectocarpales</taxon>
        <taxon>Ectocarpaceae</taxon>
        <taxon>Ectocarpus</taxon>
    </lineage>
</organism>
<feature type="compositionally biased region" description="Low complexity" evidence="1">
    <location>
        <begin position="116"/>
        <end position="133"/>
    </location>
</feature>
<dbReference type="InParanoid" id="D8LBC9"/>
<feature type="compositionally biased region" description="Low complexity" evidence="1">
    <location>
        <begin position="61"/>
        <end position="90"/>
    </location>
</feature>
<evidence type="ECO:0000313" key="2">
    <source>
        <dbReference type="EMBL" id="CBN76638.1"/>
    </source>
</evidence>
<sequence>MRTRGRALKDPEPVVEVTLEEAKGSAITKDTPAAAPQAEESKGEETAPVATAVESAEAKAADATISGENGNGIAPPAGAAADNSGANSNNGDDKPPIQNNLEGAAAVSAADDDKPTNAVAGASNSNGTAAATSIGPGNGEVAAAGTAVEKEGAENGEITAGDIKAGKDDENSGGEEGKKTGGAAAGDADMEVEPPPKEDVMVDYTDEFGRVRQMLQRGGTATETGGVVVTTGVVEGSNAGTPDDDHV</sequence>
<dbReference type="EMBL" id="FN649726">
    <property type="protein sequence ID" value="CBN76638.1"/>
    <property type="molecule type" value="Genomic_DNA"/>
</dbReference>
<feature type="region of interest" description="Disordered" evidence="1">
    <location>
        <begin position="1"/>
        <end position="197"/>
    </location>
</feature>
<evidence type="ECO:0000313" key="3">
    <source>
        <dbReference type="Proteomes" id="UP000002630"/>
    </source>
</evidence>